<name>A0A1B2DPB7_9BACL</name>
<protein>
    <recommendedName>
        <fullName evidence="1">MobA-like NTP transferase domain-containing protein</fullName>
    </recommendedName>
</protein>
<accession>A0A1B2DPB7</accession>
<sequence length="189" mass="20872">MLGSQALHALLNSAINSWVVVHRIDDELEWLYTPQLERACRAAQLHKQECPLSAQGMSHSLRTGLEALLALYPHTEAVLIALADQPFVTARMAERLVEALEHNSTLDYAAYSNGSATMPPALLRATMFSALEELEGDQGARQLFATGKYKGAVLDLNGEQDFALHDIDEEDSLQAAIGFWNRRESDGHE</sequence>
<gene>
    <name evidence="2" type="ORF">BBD42_25975</name>
</gene>
<proteinExistence type="predicted"/>
<organism evidence="2">
    <name type="scientific">Paenibacillus sp. BIHB 4019</name>
    <dbReference type="NCBI Taxonomy" id="1870819"/>
    <lineage>
        <taxon>Bacteria</taxon>
        <taxon>Bacillati</taxon>
        <taxon>Bacillota</taxon>
        <taxon>Bacilli</taxon>
        <taxon>Bacillales</taxon>
        <taxon>Paenibacillaceae</taxon>
        <taxon>Paenibacillus</taxon>
    </lineage>
</organism>
<dbReference type="EMBL" id="CP016808">
    <property type="protein sequence ID" value="ANY69551.1"/>
    <property type="molecule type" value="Genomic_DNA"/>
</dbReference>
<reference evidence="2" key="1">
    <citation type="submission" date="2016-08" db="EMBL/GenBank/DDBJ databases">
        <title>Complete Genome Seqeunce of Paenibacillus sp. BIHB 4019 from tea rhizoplane.</title>
        <authorList>
            <person name="Thakur R."/>
            <person name="Swarnkar M.K."/>
            <person name="Gulati A."/>
        </authorList>
    </citation>
    <scope>NUCLEOTIDE SEQUENCE [LARGE SCALE GENOMIC DNA]</scope>
    <source>
        <strain evidence="2">BIHB4019</strain>
    </source>
</reference>
<dbReference type="InterPro" id="IPR025877">
    <property type="entry name" value="MobA-like_NTP_Trfase"/>
</dbReference>
<dbReference type="SUPFAM" id="SSF53448">
    <property type="entry name" value="Nucleotide-diphospho-sugar transferases"/>
    <property type="match status" value="1"/>
</dbReference>
<dbReference type="Gene3D" id="3.90.550.10">
    <property type="entry name" value="Spore Coat Polysaccharide Biosynthesis Protein SpsA, Chain A"/>
    <property type="match status" value="1"/>
</dbReference>
<dbReference type="AlphaFoldDB" id="A0A1B2DPB7"/>
<feature type="domain" description="MobA-like NTP transferase" evidence="1">
    <location>
        <begin position="7"/>
        <end position="145"/>
    </location>
</feature>
<dbReference type="Pfam" id="PF12804">
    <property type="entry name" value="NTP_transf_3"/>
    <property type="match status" value="1"/>
</dbReference>
<dbReference type="GO" id="GO:0016779">
    <property type="term" value="F:nucleotidyltransferase activity"/>
    <property type="evidence" value="ECO:0007669"/>
    <property type="project" value="UniProtKB-ARBA"/>
</dbReference>
<dbReference type="PANTHER" id="PTHR43777:SF1">
    <property type="entry name" value="MOLYBDENUM COFACTOR CYTIDYLYLTRANSFERASE"/>
    <property type="match status" value="1"/>
</dbReference>
<evidence type="ECO:0000259" key="1">
    <source>
        <dbReference type="Pfam" id="PF12804"/>
    </source>
</evidence>
<evidence type="ECO:0000313" key="2">
    <source>
        <dbReference type="EMBL" id="ANY69551.1"/>
    </source>
</evidence>
<dbReference type="PANTHER" id="PTHR43777">
    <property type="entry name" value="MOLYBDENUM COFACTOR CYTIDYLYLTRANSFERASE"/>
    <property type="match status" value="1"/>
</dbReference>
<dbReference type="InterPro" id="IPR029044">
    <property type="entry name" value="Nucleotide-diphossugar_trans"/>
</dbReference>